<dbReference type="SUPFAM" id="SSF53328">
    <property type="entry name" value="Formyltransferase"/>
    <property type="match status" value="1"/>
</dbReference>
<reference evidence="5 6" key="1">
    <citation type="submission" date="2024-02" db="EMBL/GenBank/DDBJ databases">
        <title>De novo assembly and annotation of 12 fungi associated with fruit tree decline syndrome in Ontario, Canada.</title>
        <authorList>
            <person name="Sulman M."/>
            <person name="Ellouze W."/>
            <person name="Ilyukhin E."/>
        </authorList>
    </citation>
    <scope>NUCLEOTIDE SEQUENCE [LARGE SCALE GENOMIC DNA]</scope>
    <source>
        <strain evidence="5 6">M11/M66-122</strain>
    </source>
</reference>
<dbReference type="EMBL" id="JAKJXP020000015">
    <property type="protein sequence ID" value="KAK7755092.1"/>
    <property type="molecule type" value="Genomic_DNA"/>
</dbReference>
<dbReference type="CDD" id="cd08646">
    <property type="entry name" value="FMT_core_Met-tRNA-FMT_N"/>
    <property type="match status" value="1"/>
</dbReference>
<dbReference type="InterPro" id="IPR036477">
    <property type="entry name" value="Formyl_transf_N_sf"/>
</dbReference>
<protein>
    <recommendedName>
        <fullName evidence="1">methionyl-tRNA formyltransferase</fullName>
        <ecNumber evidence="1">2.1.2.9</ecNumber>
    </recommendedName>
</protein>
<feature type="compositionally biased region" description="Low complexity" evidence="3">
    <location>
        <begin position="585"/>
        <end position="598"/>
    </location>
</feature>
<feature type="region of interest" description="Disordered" evidence="3">
    <location>
        <begin position="585"/>
        <end position="628"/>
    </location>
</feature>
<dbReference type="Gene3D" id="3.40.50.12230">
    <property type="match status" value="1"/>
</dbReference>
<comment type="caution">
    <text evidence="5">The sequence shown here is derived from an EMBL/GenBank/DDBJ whole genome shotgun (WGS) entry which is preliminary data.</text>
</comment>
<dbReference type="GO" id="GO:0005739">
    <property type="term" value="C:mitochondrion"/>
    <property type="evidence" value="ECO:0007669"/>
    <property type="project" value="TreeGrafter"/>
</dbReference>
<evidence type="ECO:0000256" key="3">
    <source>
        <dbReference type="SAM" id="MobiDB-lite"/>
    </source>
</evidence>
<name>A0AAN9UXL9_9PEZI</name>
<dbReference type="InterPro" id="IPR041711">
    <property type="entry name" value="Met-tRNA-FMT_N"/>
</dbReference>
<dbReference type="AlphaFoldDB" id="A0AAN9UXL9"/>
<evidence type="ECO:0000313" key="6">
    <source>
        <dbReference type="Proteomes" id="UP001320420"/>
    </source>
</evidence>
<feature type="coiled-coil region" evidence="2">
    <location>
        <begin position="690"/>
        <end position="724"/>
    </location>
</feature>
<feature type="region of interest" description="Disordered" evidence="3">
    <location>
        <begin position="669"/>
        <end position="689"/>
    </location>
</feature>
<gene>
    <name evidence="5" type="primary">FMT1</name>
    <name evidence="5" type="ORF">SLS62_002907</name>
</gene>
<evidence type="ECO:0000313" key="5">
    <source>
        <dbReference type="EMBL" id="KAK7755092.1"/>
    </source>
</evidence>
<dbReference type="PANTHER" id="PTHR11138">
    <property type="entry name" value="METHIONYL-TRNA FORMYLTRANSFERASE"/>
    <property type="match status" value="1"/>
</dbReference>
<sequence>MLRHTSRIFRVRRPWTWRCTSCLTPPRSVLAPPILRNGRRTFTHFAYSGAGNSSNDGSSNEAADAVVPKKVPPLRRLRILFCGSDEFSAASLKALEEARRQDRANGGLIHSIDVVVRPGKRTGRGLQTVQEVPLKTVAESLGLPVHLLENDTFTGWKPPPEQNFNLIIAVSFGLFVPPRLLRAARYGGLNVHPSLLPAYRGPAPLHRQLLEGVETAGVSLQTLDEEAFDRGEILARRIIQWPVRRDRNSPPGISGGFTTRVPRDCTVPQLAAAAGAVGAQMLVEALRAELHVLEIRARAPPPPARMRASYAPKITPWDRQLPPTTWAKPRSLARRQRVVGPLWFKAKAFEPLHPSRGSGVAGAVKRILVDTMEEVDLEFVGQDAMRSSLKGRISSSRLPRKWVYRKINRIYSTPPRGFNVGRRDEEVKAEENFELKAKVEEGEPPATAATATAPAGAAAAPQQPIPLYYWTAADDVASDGAIYISPYNPPNMQKEAYVRIPTLKVEGEKAKPAAQIAAAFGDLAQLPPLAWQRSLRLQNQVDFYAHVAHELGELKAATSRLRLLDPDFVSSFTSSFSNTNTNTTTTTTTTTTTFNTTDTDTKTGNGHENNDDNDNDIDSNNKAVPEEKGEALRQACDQLDGLLEIRNRSLAFICRYWKTDLGEAEAEAKGQARHGRFARGAGGDLSSPEARRLRLESQLFEMSLENLKAELKQSKIARKELAWNIAMLRRRPPADAAAAGSRTDGEDSWSSPPAAGPTPVADVLKARDTKGPAAAKKKKKDKRKGKTGKRQDPDYDPAKPLQKWVW</sequence>
<keyword evidence="6" id="KW-1185">Reference proteome</keyword>
<feature type="region of interest" description="Disordered" evidence="3">
    <location>
        <begin position="734"/>
        <end position="806"/>
    </location>
</feature>
<accession>A0AAN9UXL9</accession>
<dbReference type="GO" id="GO:0004479">
    <property type="term" value="F:methionyl-tRNA formyltransferase activity"/>
    <property type="evidence" value="ECO:0007669"/>
    <property type="project" value="UniProtKB-EC"/>
</dbReference>
<evidence type="ECO:0000259" key="4">
    <source>
        <dbReference type="Pfam" id="PF00551"/>
    </source>
</evidence>
<proteinExistence type="predicted"/>
<evidence type="ECO:0000256" key="2">
    <source>
        <dbReference type="SAM" id="Coils"/>
    </source>
</evidence>
<keyword evidence="2" id="KW-0175">Coiled coil</keyword>
<dbReference type="Pfam" id="PF00551">
    <property type="entry name" value="Formyl_trans_N"/>
    <property type="match status" value="1"/>
</dbReference>
<feature type="domain" description="Formyl transferase N-terminal" evidence="4">
    <location>
        <begin position="78"/>
        <end position="237"/>
    </location>
</feature>
<dbReference type="Proteomes" id="UP001320420">
    <property type="component" value="Unassembled WGS sequence"/>
</dbReference>
<feature type="compositionally biased region" description="Basic residues" evidence="3">
    <location>
        <begin position="775"/>
        <end position="788"/>
    </location>
</feature>
<dbReference type="InterPro" id="IPR002376">
    <property type="entry name" value="Formyl_transf_N"/>
</dbReference>
<evidence type="ECO:0000256" key="1">
    <source>
        <dbReference type="ARBA" id="ARBA00012261"/>
    </source>
</evidence>
<dbReference type="EC" id="2.1.2.9" evidence="1"/>
<organism evidence="5 6">
    <name type="scientific">Diatrype stigma</name>
    <dbReference type="NCBI Taxonomy" id="117547"/>
    <lineage>
        <taxon>Eukaryota</taxon>
        <taxon>Fungi</taxon>
        <taxon>Dikarya</taxon>
        <taxon>Ascomycota</taxon>
        <taxon>Pezizomycotina</taxon>
        <taxon>Sordariomycetes</taxon>
        <taxon>Xylariomycetidae</taxon>
        <taxon>Xylariales</taxon>
        <taxon>Diatrypaceae</taxon>
        <taxon>Diatrype</taxon>
    </lineage>
</organism>
<dbReference type="PANTHER" id="PTHR11138:SF5">
    <property type="entry name" value="METHIONYL-TRNA FORMYLTRANSFERASE, MITOCHONDRIAL"/>
    <property type="match status" value="1"/>
</dbReference>